<dbReference type="EMBL" id="QXGE01000268">
    <property type="protein sequence ID" value="KAE9317898.1"/>
    <property type="molecule type" value="Genomic_DNA"/>
</dbReference>
<evidence type="ECO:0000313" key="7">
    <source>
        <dbReference type="EMBL" id="KAE9220197.1"/>
    </source>
</evidence>
<name>A0A6A3UPK4_9STRA</name>
<dbReference type="EMBL" id="QXFW01000256">
    <property type="protein sequence ID" value="KAE9018672.1"/>
    <property type="molecule type" value="Genomic_DNA"/>
</dbReference>
<proteinExistence type="predicted"/>
<dbReference type="Proteomes" id="UP000433483">
    <property type="component" value="Unassembled WGS sequence"/>
</dbReference>
<dbReference type="EMBL" id="QXGA01000264">
    <property type="protein sequence ID" value="KAE9148950.1"/>
    <property type="molecule type" value="Genomic_DNA"/>
</dbReference>
<dbReference type="Proteomes" id="UP000437068">
    <property type="component" value="Unassembled WGS sequence"/>
</dbReference>
<dbReference type="EMBL" id="QXFX01000270">
    <property type="protein sequence ID" value="KAE9122732.1"/>
    <property type="molecule type" value="Genomic_DNA"/>
</dbReference>
<evidence type="ECO:0000313" key="4">
    <source>
        <dbReference type="EMBL" id="KAE9121698.1"/>
    </source>
</evidence>
<evidence type="ECO:0000313" key="18">
    <source>
        <dbReference type="Proteomes" id="UP000460718"/>
    </source>
</evidence>
<evidence type="ECO:0000313" key="19">
    <source>
        <dbReference type="Proteomes" id="UP000476176"/>
    </source>
</evidence>
<dbReference type="Proteomes" id="UP000486351">
    <property type="component" value="Unassembled WGS sequence"/>
</dbReference>
<accession>A0A6A3UPK4</accession>
<sequence length="82" mass="9059">MWMTAKVKDKSKDSFASAKSGRATGTAAVQPKKQGCNDFSKKPTSPKNDRKVENLVADRKTAMKPFTSRETPSPCPKCQEMH</sequence>
<feature type="region of interest" description="Disordered" evidence="1">
    <location>
        <begin position="1"/>
        <end position="82"/>
    </location>
</feature>
<reference evidence="12 13" key="1">
    <citation type="submission" date="2018-08" db="EMBL/GenBank/DDBJ databases">
        <title>Genomic investigation of the strawberry pathogen Phytophthora fragariae indicates pathogenicity is determined by transcriptional variation in three key races.</title>
        <authorList>
            <person name="Adams T.M."/>
            <person name="Armitage A.D."/>
            <person name="Sobczyk M.K."/>
            <person name="Bates H.J."/>
            <person name="Dunwell J.M."/>
            <person name="Nellist C.F."/>
            <person name="Harrison R.J."/>
        </authorList>
    </citation>
    <scope>NUCLEOTIDE SEQUENCE [LARGE SCALE GENOMIC DNA]</scope>
    <source>
        <strain evidence="10 14">A4</strain>
        <strain evidence="8 15">BC-1</strain>
        <strain evidence="9 19">BC-23</strain>
        <strain evidence="7 13">NOV-27</strain>
        <strain evidence="6 16">NOV-5</strain>
        <strain evidence="4 17">NOV-71</strain>
        <strain evidence="11 20">NOV-77</strain>
        <strain evidence="2 12">NOV-9</strain>
        <strain evidence="5 21">ONT-3</strain>
        <strain evidence="3 18">SCRP245</strain>
    </source>
</reference>
<feature type="compositionally biased region" description="Basic and acidic residues" evidence="1">
    <location>
        <begin position="1"/>
        <end position="13"/>
    </location>
</feature>
<dbReference type="Proteomes" id="UP000429523">
    <property type="component" value="Unassembled WGS sequence"/>
</dbReference>
<dbReference type="EMBL" id="QXGD01000322">
    <property type="protein sequence ID" value="KAE9243330.1"/>
    <property type="molecule type" value="Genomic_DNA"/>
</dbReference>
<feature type="compositionally biased region" description="Basic and acidic residues" evidence="1">
    <location>
        <begin position="47"/>
        <end position="61"/>
    </location>
</feature>
<dbReference type="Proteomes" id="UP000440367">
    <property type="component" value="Unassembled WGS sequence"/>
</dbReference>
<evidence type="ECO:0000256" key="1">
    <source>
        <dbReference type="SAM" id="MobiDB-lite"/>
    </source>
</evidence>
<dbReference type="EMBL" id="QXFZ01000312">
    <property type="protein sequence ID" value="KAE9121698.1"/>
    <property type="molecule type" value="Genomic_DNA"/>
</dbReference>
<evidence type="ECO:0000313" key="20">
    <source>
        <dbReference type="Proteomes" id="UP000486351"/>
    </source>
</evidence>
<organism evidence="6 16">
    <name type="scientific">Phytophthora fragariae</name>
    <dbReference type="NCBI Taxonomy" id="53985"/>
    <lineage>
        <taxon>Eukaryota</taxon>
        <taxon>Sar</taxon>
        <taxon>Stramenopiles</taxon>
        <taxon>Oomycota</taxon>
        <taxon>Peronosporomycetes</taxon>
        <taxon>Peronosporales</taxon>
        <taxon>Peronosporaceae</taxon>
        <taxon>Phytophthora</taxon>
    </lineage>
</organism>
<evidence type="ECO:0000313" key="13">
    <source>
        <dbReference type="Proteomes" id="UP000433483"/>
    </source>
</evidence>
<evidence type="ECO:0000313" key="16">
    <source>
        <dbReference type="Proteomes" id="UP000440732"/>
    </source>
</evidence>
<evidence type="ECO:0000313" key="6">
    <source>
        <dbReference type="EMBL" id="KAE9148950.1"/>
    </source>
</evidence>
<evidence type="ECO:0000313" key="8">
    <source>
        <dbReference type="EMBL" id="KAE9243330.1"/>
    </source>
</evidence>
<dbReference type="EMBL" id="QXGC01000241">
    <property type="protein sequence ID" value="KAE9243506.1"/>
    <property type="molecule type" value="Genomic_DNA"/>
</dbReference>
<keyword evidence="13" id="KW-1185">Reference proteome</keyword>
<evidence type="ECO:0000313" key="17">
    <source>
        <dbReference type="Proteomes" id="UP000441208"/>
    </source>
</evidence>
<dbReference type="EMBL" id="QXGF01000324">
    <property type="protein sequence ID" value="KAE8942085.1"/>
    <property type="molecule type" value="Genomic_DNA"/>
</dbReference>
<evidence type="ECO:0000313" key="3">
    <source>
        <dbReference type="EMBL" id="KAE9018672.1"/>
    </source>
</evidence>
<dbReference type="EMBL" id="QXGB01000305">
    <property type="protein sequence ID" value="KAE9220197.1"/>
    <property type="molecule type" value="Genomic_DNA"/>
</dbReference>
<evidence type="ECO:0000313" key="11">
    <source>
        <dbReference type="EMBL" id="KAE9349922.1"/>
    </source>
</evidence>
<protein>
    <submittedName>
        <fullName evidence="6">Uncharacterized protein</fullName>
    </submittedName>
</protein>
<evidence type="ECO:0000313" key="12">
    <source>
        <dbReference type="Proteomes" id="UP000429523"/>
    </source>
</evidence>
<dbReference type="Proteomes" id="UP000488956">
    <property type="component" value="Unassembled WGS sequence"/>
</dbReference>
<evidence type="ECO:0000313" key="15">
    <source>
        <dbReference type="Proteomes" id="UP000440367"/>
    </source>
</evidence>
<evidence type="ECO:0000313" key="2">
    <source>
        <dbReference type="EMBL" id="KAE8942085.1"/>
    </source>
</evidence>
<evidence type="ECO:0000313" key="5">
    <source>
        <dbReference type="EMBL" id="KAE9122732.1"/>
    </source>
</evidence>
<evidence type="ECO:0000313" key="21">
    <source>
        <dbReference type="Proteomes" id="UP000488956"/>
    </source>
</evidence>
<gene>
    <name evidence="10" type="ORF">PF001_g6630</name>
    <name evidence="8" type="ORF">PF002_g8307</name>
    <name evidence="9" type="ORF">PF004_g6113</name>
    <name evidence="7" type="ORF">PF005_g7567</name>
    <name evidence="6" type="ORF">PF006_g6513</name>
    <name evidence="4" type="ORF">PF007_g7725</name>
    <name evidence="11" type="ORF">PF008_g6686</name>
    <name evidence="2" type="ORF">PF009_g8142</name>
    <name evidence="5" type="ORF">PF010_g6642</name>
    <name evidence="3" type="ORF">PF011_g6162</name>
</gene>
<evidence type="ECO:0000313" key="10">
    <source>
        <dbReference type="EMBL" id="KAE9317898.1"/>
    </source>
</evidence>
<dbReference type="Proteomes" id="UP000460718">
    <property type="component" value="Unassembled WGS sequence"/>
</dbReference>
<dbReference type="AlphaFoldDB" id="A0A6A3UPK4"/>
<dbReference type="EMBL" id="QXFY01000268">
    <property type="protein sequence ID" value="KAE9349922.1"/>
    <property type="molecule type" value="Genomic_DNA"/>
</dbReference>
<dbReference type="Proteomes" id="UP000440732">
    <property type="component" value="Unassembled WGS sequence"/>
</dbReference>
<evidence type="ECO:0000313" key="14">
    <source>
        <dbReference type="Proteomes" id="UP000437068"/>
    </source>
</evidence>
<dbReference type="Proteomes" id="UP000441208">
    <property type="component" value="Unassembled WGS sequence"/>
</dbReference>
<evidence type="ECO:0000313" key="9">
    <source>
        <dbReference type="EMBL" id="KAE9243506.1"/>
    </source>
</evidence>
<comment type="caution">
    <text evidence="6">The sequence shown here is derived from an EMBL/GenBank/DDBJ whole genome shotgun (WGS) entry which is preliminary data.</text>
</comment>
<dbReference type="Proteomes" id="UP000476176">
    <property type="component" value="Unassembled WGS sequence"/>
</dbReference>